<gene>
    <name evidence="1" type="ORF">EVAR_72785_1</name>
</gene>
<evidence type="ECO:0000313" key="2">
    <source>
        <dbReference type="Proteomes" id="UP000299102"/>
    </source>
</evidence>
<dbReference type="Proteomes" id="UP000299102">
    <property type="component" value="Unassembled WGS sequence"/>
</dbReference>
<proteinExistence type="predicted"/>
<reference evidence="1 2" key="1">
    <citation type="journal article" date="2019" name="Commun. Biol.">
        <title>The bagworm genome reveals a unique fibroin gene that provides high tensile strength.</title>
        <authorList>
            <person name="Kono N."/>
            <person name="Nakamura H."/>
            <person name="Ohtoshi R."/>
            <person name="Tomita M."/>
            <person name="Numata K."/>
            <person name="Arakawa K."/>
        </authorList>
    </citation>
    <scope>NUCLEOTIDE SEQUENCE [LARGE SCALE GENOMIC DNA]</scope>
</reference>
<organism evidence="1 2">
    <name type="scientific">Eumeta variegata</name>
    <name type="common">Bagworm moth</name>
    <name type="synonym">Eumeta japonica</name>
    <dbReference type="NCBI Taxonomy" id="151549"/>
    <lineage>
        <taxon>Eukaryota</taxon>
        <taxon>Metazoa</taxon>
        <taxon>Ecdysozoa</taxon>
        <taxon>Arthropoda</taxon>
        <taxon>Hexapoda</taxon>
        <taxon>Insecta</taxon>
        <taxon>Pterygota</taxon>
        <taxon>Neoptera</taxon>
        <taxon>Endopterygota</taxon>
        <taxon>Lepidoptera</taxon>
        <taxon>Glossata</taxon>
        <taxon>Ditrysia</taxon>
        <taxon>Tineoidea</taxon>
        <taxon>Psychidae</taxon>
        <taxon>Oiketicinae</taxon>
        <taxon>Eumeta</taxon>
    </lineage>
</organism>
<comment type="caution">
    <text evidence="1">The sequence shown here is derived from an EMBL/GenBank/DDBJ whole genome shotgun (WGS) entry which is preliminary data.</text>
</comment>
<name>A0A4C1SYS6_EUMVA</name>
<sequence length="84" mass="9304">MPLAFSWENLRQPLVEVLVQLKRGGAVAYQQTALEIPVRVVASSSRRDVHLSAGRFEATKGASWKLQSKGSMYIPIQYMPGMVA</sequence>
<evidence type="ECO:0000313" key="1">
    <source>
        <dbReference type="EMBL" id="GBP06430.1"/>
    </source>
</evidence>
<accession>A0A4C1SYS6</accession>
<keyword evidence="2" id="KW-1185">Reference proteome</keyword>
<dbReference type="AlphaFoldDB" id="A0A4C1SYS6"/>
<protein>
    <submittedName>
        <fullName evidence="1">Uncharacterized protein</fullName>
    </submittedName>
</protein>
<dbReference type="EMBL" id="BGZK01004035">
    <property type="protein sequence ID" value="GBP06430.1"/>
    <property type="molecule type" value="Genomic_DNA"/>
</dbReference>